<accession>A0A9E4ZHW1</accession>
<dbReference type="EMBL" id="JAGSOI010000125">
    <property type="protein sequence ID" value="MCM1988053.1"/>
    <property type="molecule type" value="Genomic_DNA"/>
</dbReference>
<organism evidence="1 2">
    <name type="scientific">Methanococcoides seepicolus</name>
    <dbReference type="NCBI Taxonomy" id="2828780"/>
    <lineage>
        <taxon>Archaea</taxon>
        <taxon>Methanobacteriati</taxon>
        <taxon>Methanobacteriota</taxon>
        <taxon>Stenosarchaea group</taxon>
        <taxon>Methanomicrobia</taxon>
        <taxon>Methanosarcinales</taxon>
        <taxon>Methanosarcinaceae</taxon>
        <taxon>Methanococcoides</taxon>
    </lineage>
</organism>
<evidence type="ECO:0000313" key="1">
    <source>
        <dbReference type="EMBL" id="MCM1988053.1"/>
    </source>
</evidence>
<dbReference type="RefSeq" id="WP_250869453.1">
    <property type="nucleotide sequence ID" value="NZ_JAGSOI010000125.1"/>
</dbReference>
<name>A0A9E4ZHW1_9EURY</name>
<reference evidence="1" key="1">
    <citation type="journal article" date="2021" name="mSystems">
        <title>Bacteria and Archaea Synergistically Convert Glycine Betaine to Biogenic Methane in the Formosa Cold Seep of the South China Sea.</title>
        <authorList>
            <person name="Li L."/>
            <person name="Zhang W."/>
            <person name="Zhang S."/>
            <person name="Song L."/>
            <person name="Sun Q."/>
            <person name="Zhang H."/>
            <person name="Xiang H."/>
            <person name="Dong X."/>
        </authorList>
    </citation>
    <scope>NUCLEOTIDE SEQUENCE</scope>
    <source>
        <strain evidence="1">LLY</strain>
    </source>
</reference>
<protein>
    <submittedName>
        <fullName evidence="1">Uncharacterized protein</fullName>
    </submittedName>
</protein>
<gene>
    <name evidence="1" type="ORF">KDK67_13930</name>
</gene>
<comment type="caution">
    <text evidence="1">The sequence shown here is derived from an EMBL/GenBank/DDBJ whole genome shotgun (WGS) entry which is preliminary data.</text>
</comment>
<dbReference type="AlphaFoldDB" id="A0A9E4ZHW1"/>
<proteinExistence type="predicted"/>
<dbReference type="Proteomes" id="UP001056766">
    <property type="component" value="Unassembled WGS sequence"/>
</dbReference>
<evidence type="ECO:0000313" key="2">
    <source>
        <dbReference type="Proteomes" id="UP001056766"/>
    </source>
</evidence>
<sequence length="52" mass="6162">MDNNSIFDKDFADDFMNKYGDVVEHWKNHRDPIKRGFAVMLKSATNKEVWTV</sequence>
<keyword evidence="2" id="KW-1185">Reference proteome</keyword>
<reference evidence="1" key="2">
    <citation type="submission" date="2021-04" db="EMBL/GenBank/DDBJ databases">
        <authorList>
            <person name="Dong X."/>
        </authorList>
    </citation>
    <scope>NUCLEOTIDE SEQUENCE</scope>
    <source>
        <strain evidence="1">LLY</strain>
    </source>
</reference>